<dbReference type="AlphaFoldDB" id="A0A832I5N5"/>
<evidence type="ECO:0000256" key="4">
    <source>
        <dbReference type="ARBA" id="ARBA00022980"/>
    </source>
</evidence>
<dbReference type="Gene3D" id="3.30.1370.30">
    <property type="match status" value="1"/>
</dbReference>
<dbReference type="FunFam" id="3.30.1370.30:FF:000002">
    <property type="entry name" value="30S ribosomal protein S8"/>
    <property type="match status" value="1"/>
</dbReference>
<sequence>MAVSDPIADFLTSLRNAIRARHRKVDVPASRLKTELARVLLRERYISNFKVIEGTGPGTLRVYLKYASDETSVISGLTRASSPGRRVYVKKDAIPRVLGGLGTSILSTSRGLMTDREARAAGLGGELICRVW</sequence>
<dbReference type="HAMAP" id="MF_01302_B">
    <property type="entry name" value="Ribosomal_uS8_B"/>
    <property type="match status" value="1"/>
</dbReference>
<name>A0A832I5N5_UNCEI</name>
<accession>A0A832I5N5</accession>
<evidence type="ECO:0000256" key="5">
    <source>
        <dbReference type="ARBA" id="ARBA00023274"/>
    </source>
</evidence>
<keyword evidence="2 7" id="KW-0699">rRNA-binding</keyword>
<dbReference type="GO" id="GO:0006412">
    <property type="term" value="P:translation"/>
    <property type="evidence" value="ECO:0007669"/>
    <property type="project" value="UniProtKB-UniRule"/>
</dbReference>
<dbReference type="PANTHER" id="PTHR11758">
    <property type="entry name" value="40S RIBOSOMAL PROTEIN S15A"/>
    <property type="match status" value="1"/>
</dbReference>
<comment type="caution">
    <text evidence="9">The sequence shown here is derived from an EMBL/GenBank/DDBJ whole genome shotgun (WGS) entry which is preliminary data.</text>
</comment>
<dbReference type="GO" id="GO:0005840">
    <property type="term" value="C:ribosome"/>
    <property type="evidence" value="ECO:0007669"/>
    <property type="project" value="UniProtKB-KW"/>
</dbReference>
<dbReference type="GO" id="GO:1990904">
    <property type="term" value="C:ribonucleoprotein complex"/>
    <property type="evidence" value="ECO:0007669"/>
    <property type="project" value="UniProtKB-KW"/>
</dbReference>
<keyword evidence="5 7" id="KW-0687">Ribonucleoprotein</keyword>
<comment type="function">
    <text evidence="7">One of the primary rRNA binding proteins, it binds directly to 16S rRNA central domain where it helps coordinate assembly of the platform of the 30S subunit.</text>
</comment>
<evidence type="ECO:0000256" key="3">
    <source>
        <dbReference type="ARBA" id="ARBA00022884"/>
    </source>
</evidence>
<dbReference type="InterPro" id="IPR035987">
    <property type="entry name" value="Ribosomal_uS8_sf"/>
</dbReference>
<dbReference type="Gene3D" id="3.30.1490.10">
    <property type="match status" value="1"/>
</dbReference>
<keyword evidence="3 7" id="KW-0694">RNA-binding</keyword>
<dbReference type="SUPFAM" id="SSF56047">
    <property type="entry name" value="Ribosomal protein S8"/>
    <property type="match status" value="1"/>
</dbReference>
<dbReference type="PROSITE" id="PS00053">
    <property type="entry name" value="RIBOSOMAL_S8"/>
    <property type="match status" value="1"/>
</dbReference>
<reference evidence="9" key="1">
    <citation type="journal article" date="2020" name="mSystems">
        <title>Genome- and Community-Level Interaction Insights into Carbon Utilization and Element Cycling Functions of Hydrothermarchaeota in Hydrothermal Sediment.</title>
        <authorList>
            <person name="Zhou Z."/>
            <person name="Liu Y."/>
            <person name="Xu W."/>
            <person name="Pan J."/>
            <person name="Luo Z.H."/>
            <person name="Li M."/>
        </authorList>
    </citation>
    <scope>NUCLEOTIDE SEQUENCE [LARGE SCALE GENOMIC DNA]</scope>
    <source>
        <strain evidence="9">SpSt-381</strain>
    </source>
</reference>
<protein>
    <recommendedName>
        <fullName evidence="6 7">Small ribosomal subunit protein uS8</fullName>
    </recommendedName>
</protein>
<evidence type="ECO:0000256" key="1">
    <source>
        <dbReference type="ARBA" id="ARBA00006471"/>
    </source>
</evidence>
<evidence type="ECO:0000256" key="6">
    <source>
        <dbReference type="ARBA" id="ARBA00035258"/>
    </source>
</evidence>
<gene>
    <name evidence="7" type="primary">rpsH</name>
    <name evidence="9" type="ORF">ENR23_12755</name>
</gene>
<comment type="subunit">
    <text evidence="7">Part of the 30S ribosomal subunit. Contacts proteins S5 and S12.</text>
</comment>
<dbReference type="InterPro" id="IPR047863">
    <property type="entry name" value="Ribosomal_uS8_CS"/>
</dbReference>
<evidence type="ECO:0000313" key="9">
    <source>
        <dbReference type="EMBL" id="HGZ44261.1"/>
    </source>
</evidence>
<dbReference type="FunFam" id="3.30.1490.10:FF:000001">
    <property type="entry name" value="30S ribosomal protein S8"/>
    <property type="match status" value="1"/>
</dbReference>
<keyword evidence="4 7" id="KW-0689">Ribosomal protein</keyword>
<evidence type="ECO:0000256" key="7">
    <source>
        <dbReference type="HAMAP-Rule" id="MF_01302"/>
    </source>
</evidence>
<dbReference type="GO" id="GO:0005737">
    <property type="term" value="C:cytoplasm"/>
    <property type="evidence" value="ECO:0007669"/>
    <property type="project" value="UniProtKB-ARBA"/>
</dbReference>
<organism evidence="9">
    <name type="scientific">Eiseniibacteriota bacterium</name>
    <dbReference type="NCBI Taxonomy" id="2212470"/>
    <lineage>
        <taxon>Bacteria</taxon>
        <taxon>Candidatus Eiseniibacteriota</taxon>
    </lineage>
</organism>
<dbReference type="InterPro" id="IPR000630">
    <property type="entry name" value="Ribosomal_uS8"/>
</dbReference>
<dbReference type="NCBIfam" id="NF001109">
    <property type="entry name" value="PRK00136.1"/>
    <property type="match status" value="1"/>
</dbReference>
<dbReference type="EMBL" id="DSQF01000025">
    <property type="protein sequence ID" value="HGZ44261.1"/>
    <property type="molecule type" value="Genomic_DNA"/>
</dbReference>
<evidence type="ECO:0000256" key="2">
    <source>
        <dbReference type="ARBA" id="ARBA00022730"/>
    </source>
</evidence>
<dbReference type="GO" id="GO:0003735">
    <property type="term" value="F:structural constituent of ribosome"/>
    <property type="evidence" value="ECO:0007669"/>
    <property type="project" value="InterPro"/>
</dbReference>
<dbReference type="GO" id="GO:0019843">
    <property type="term" value="F:rRNA binding"/>
    <property type="evidence" value="ECO:0007669"/>
    <property type="project" value="UniProtKB-UniRule"/>
</dbReference>
<evidence type="ECO:0000256" key="8">
    <source>
        <dbReference type="RuleBase" id="RU003660"/>
    </source>
</evidence>
<comment type="similarity">
    <text evidence="1 7 8">Belongs to the universal ribosomal protein uS8 family.</text>
</comment>
<dbReference type="Pfam" id="PF00410">
    <property type="entry name" value="Ribosomal_S8"/>
    <property type="match status" value="1"/>
</dbReference>
<proteinExistence type="inferred from homology"/>